<feature type="region of interest" description="Disordered" evidence="1">
    <location>
        <begin position="124"/>
        <end position="152"/>
    </location>
</feature>
<dbReference type="Proteomes" id="UP000612055">
    <property type="component" value="Unassembled WGS sequence"/>
</dbReference>
<dbReference type="EMBL" id="JAEHOE010000012">
    <property type="protein sequence ID" value="KAG2497968.1"/>
    <property type="molecule type" value="Genomic_DNA"/>
</dbReference>
<feature type="region of interest" description="Disordered" evidence="1">
    <location>
        <begin position="57"/>
        <end position="80"/>
    </location>
</feature>
<sequence>MLRYSTKLFEAPALLAQLRRPALLAAGFASGGEASEPRQRVVDRVAEMLVARLARGDFDPSSGSGLEGSNAGAAGGAGEAGGGSPAFGAAGRGGRASGAVEFDTSVPRPLDIAAFQKALTQALTEHSGSSGTGSGSAATLRSETARQMREASPTEREALAEHVTSKIMQHSSEEVARMLAEEPLPVVRSGLAALLERSGFR</sequence>
<accession>A0A836C3M1</accession>
<reference evidence="2" key="1">
    <citation type="journal article" date="2020" name="bioRxiv">
        <title>Comparative genomics of Chlamydomonas.</title>
        <authorList>
            <person name="Craig R.J."/>
            <person name="Hasan A.R."/>
            <person name="Ness R.W."/>
            <person name="Keightley P.D."/>
        </authorList>
    </citation>
    <scope>NUCLEOTIDE SEQUENCE</scope>
    <source>
        <strain evidence="2">CCAP 11/70</strain>
    </source>
</reference>
<evidence type="ECO:0000313" key="2">
    <source>
        <dbReference type="EMBL" id="KAG2497968.1"/>
    </source>
</evidence>
<feature type="compositionally biased region" description="Basic and acidic residues" evidence="1">
    <location>
        <begin position="143"/>
        <end position="152"/>
    </location>
</feature>
<comment type="caution">
    <text evidence="2">The sequence shown here is derived from an EMBL/GenBank/DDBJ whole genome shotgun (WGS) entry which is preliminary data.</text>
</comment>
<name>A0A836C3M1_9CHLO</name>
<organism evidence="2 3">
    <name type="scientific">Edaphochlamys debaryana</name>
    <dbReference type="NCBI Taxonomy" id="47281"/>
    <lineage>
        <taxon>Eukaryota</taxon>
        <taxon>Viridiplantae</taxon>
        <taxon>Chlorophyta</taxon>
        <taxon>core chlorophytes</taxon>
        <taxon>Chlorophyceae</taxon>
        <taxon>CS clade</taxon>
        <taxon>Chlamydomonadales</taxon>
        <taxon>Chlamydomonadales incertae sedis</taxon>
        <taxon>Edaphochlamys</taxon>
    </lineage>
</organism>
<feature type="compositionally biased region" description="Low complexity" evidence="1">
    <location>
        <begin position="61"/>
        <end position="72"/>
    </location>
</feature>
<dbReference type="AlphaFoldDB" id="A0A836C3M1"/>
<dbReference type="OrthoDB" id="544879at2759"/>
<proteinExistence type="predicted"/>
<evidence type="ECO:0000313" key="3">
    <source>
        <dbReference type="Proteomes" id="UP000612055"/>
    </source>
</evidence>
<protein>
    <submittedName>
        <fullName evidence="2">Uncharacterized protein</fullName>
    </submittedName>
</protein>
<keyword evidence="3" id="KW-1185">Reference proteome</keyword>
<evidence type="ECO:0000256" key="1">
    <source>
        <dbReference type="SAM" id="MobiDB-lite"/>
    </source>
</evidence>
<gene>
    <name evidence="2" type="ORF">HYH03_004229</name>
</gene>